<dbReference type="GO" id="GO:0005886">
    <property type="term" value="C:plasma membrane"/>
    <property type="evidence" value="ECO:0007669"/>
    <property type="project" value="TreeGrafter"/>
</dbReference>
<dbReference type="EMBL" id="JACHDB010000001">
    <property type="protein sequence ID" value="MBB5433657.1"/>
    <property type="molecule type" value="Genomic_DNA"/>
</dbReference>
<sequence>MNKPIRRLAFFAMVLFGVLLVNVTYIQVFQGEALREHPFNGRQYANQLTQPRGPILVGSEEVAFSEPLGEKEDDKYQRKYPAGGLYAHLIGTFPVRGEGIETRQNALLEGSDERLVVRNFIDSITGKEHQGASVELTLSPKAQEAAQAGFEELGKNGAAVALDPETGAVLAAYSNPTFDPNEVSSVTDAEAANKAWTDYEGDENKPLLNRALNERYPPGSTFKLVTAAAALEDGATPESTMDAPETLNLGAPLPNAWGGPCNGGQPDTLAHSIEQSCNTSFANWAIELGADKMTEQAEKFGFNGEDMAIPLPVTGSLYPREEDRNVLGRSGIGQANVESTPLQMAMVAAGIANDGDVMKPYLVDSVKDSDLSEIEGHTPETLSTAVSAKTAEDLTQMMILVTEGAEASGPGGAIPGMQVAGKTGTAETDSGPTHNWFVSFAPADDPQVAVAVVVEHGGGSGGTLAAPIAKRIMEAVIDQ</sequence>
<feature type="domain" description="Penicillin-binding protein transpeptidase" evidence="1">
    <location>
        <begin position="157"/>
        <end position="474"/>
    </location>
</feature>
<dbReference type="SUPFAM" id="SSF56519">
    <property type="entry name" value="Penicillin binding protein dimerisation domain"/>
    <property type="match status" value="1"/>
</dbReference>
<dbReference type="GO" id="GO:0071555">
    <property type="term" value="P:cell wall organization"/>
    <property type="evidence" value="ECO:0007669"/>
    <property type="project" value="TreeGrafter"/>
</dbReference>
<dbReference type="Pfam" id="PF21922">
    <property type="entry name" value="PBP_dimer_2"/>
    <property type="match status" value="1"/>
</dbReference>
<dbReference type="InterPro" id="IPR050515">
    <property type="entry name" value="Beta-lactam/transpept"/>
</dbReference>
<evidence type="ECO:0000313" key="4">
    <source>
        <dbReference type="Proteomes" id="UP000572635"/>
    </source>
</evidence>
<dbReference type="GO" id="GO:0008658">
    <property type="term" value="F:penicillin binding"/>
    <property type="evidence" value="ECO:0007669"/>
    <property type="project" value="InterPro"/>
</dbReference>
<dbReference type="InterPro" id="IPR012338">
    <property type="entry name" value="Beta-lactam/transpept-like"/>
</dbReference>
<dbReference type="GO" id="GO:0016757">
    <property type="term" value="F:glycosyltransferase activity"/>
    <property type="evidence" value="ECO:0007669"/>
    <property type="project" value="UniProtKB-KW"/>
</dbReference>
<evidence type="ECO:0000259" key="1">
    <source>
        <dbReference type="Pfam" id="PF00905"/>
    </source>
</evidence>
<dbReference type="AlphaFoldDB" id="A0A7W8QNE7"/>
<dbReference type="RefSeq" id="WP_184393600.1">
    <property type="nucleotide sequence ID" value="NZ_BAAAJD010000189.1"/>
</dbReference>
<proteinExistence type="predicted"/>
<name>A0A7W8QNE7_9ACTN</name>
<dbReference type="PANTHER" id="PTHR30627:SF24">
    <property type="entry name" value="PENICILLIN-BINDING PROTEIN 4B"/>
    <property type="match status" value="1"/>
</dbReference>
<dbReference type="Pfam" id="PF00905">
    <property type="entry name" value="Transpeptidase"/>
    <property type="match status" value="1"/>
</dbReference>
<keyword evidence="3" id="KW-0808">Transferase</keyword>
<dbReference type="PANTHER" id="PTHR30627">
    <property type="entry name" value="PEPTIDOGLYCAN D,D-TRANSPEPTIDASE"/>
    <property type="match status" value="1"/>
</dbReference>
<dbReference type="Gene3D" id="3.40.710.10">
    <property type="entry name" value="DD-peptidase/beta-lactamase superfamily"/>
    <property type="match status" value="1"/>
</dbReference>
<protein>
    <submittedName>
        <fullName evidence="3">Peptidoglycan glycosyltransferase</fullName>
        <ecNumber evidence="3">2.4.1.129</ecNumber>
    </submittedName>
</protein>
<dbReference type="InterPro" id="IPR001460">
    <property type="entry name" value="PCN-bd_Tpept"/>
</dbReference>
<accession>A0A7W8QNE7</accession>
<evidence type="ECO:0000259" key="2">
    <source>
        <dbReference type="Pfam" id="PF21922"/>
    </source>
</evidence>
<dbReference type="GO" id="GO:0071972">
    <property type="term" value="F:peptidoglycan L,D-transpeptidase activity"/>
    <property type="evidence" value="ECO:0007669"/>
    <property type="project" value="TreeGrafter"/>
</dbReference>
<comment type="caution">
    <text evidence="3">The sequence shown here is derived from an EMBL/GenBank/DDBJ whole genome shotgun (WGS) entry which is preliminary data.</text>
</comment>
<gene>
    <name evidence="3" type="ORF">HDA36_003741</name>
</gene>
<dbReference type="InterPro" id="IPR036138">
    <property type="entry name" value="PBP_dimer_sf"/>
</dbReference>
<dbReference type="SUPFAM" id="SSF56601">
    <property type="entry name" value="beta-lactamase/transpeptidase-like"/>
    <property type="match status" value="1"/>
</dbReference>
<evidence type="ECO:0000313" key="3">
    <source>
        <dbReference type="EMBL" id="MBB5433657.1"/>
    </source>
</evidence>
<feature type="domain" description="Penicillin binding protein A dimerisation" evidence="2">
    <location>
        <begin position="52"/>
        <end position="134"/>
    </location>
</feature>
<dbReference type="InterPro" id="IPR054120">
    <property type="entry name" value="PBPA_dimer"/>
</dbReference>
<dbReference type="EC" id="2.4.1.129" evidence="3"/>
<dbReference type="Proteomes" id="UP000572635">
    <property type="component" value="Unassembled WGS sequence"/>
</dbReference>
<organism evidence="3 4">
    <name type="scientific">Nocardiopsis composta</name>
    <dbReference type="NCBI Taxonomy" id="157465"/>
    <lineage>
        <taxon>Bacteria</taxon>
        <taxon>Bacillati</taxon>
        <taxon>Actinomycetota</taxon>
        <taxon>Actinomycetes</taxon>
        <taxon>Streptosporangiales</taxon>
        <taxon>Nocardiopsidaceae</taxon>
        <taxon>Nocardiopsis</taxon>
    </lineage>
</organism>
<keyword evidence="3" id="KW-0328">Glycosyltransferase</keyword>
<dbReference type="Gene3D" id="3.90.1310.10">
    <property type="entry name" value="Penicillin-binding protein 2a (Domain 2)"/>
    <property type="match status" value="1"/>
</dbReference>
<keyword evidence="4" id="KW-1185">Reference proteome</keyword>
<reference evidence="3 4" key="1">
    <citation type="submission" date="2020-08" db="EMBL/GenBank/DDBJ databases">
        <title>Sequencing the genomes of 1000 actinobacteria strains.</title>
        <authorList>
            <person name="Klenk H.-P."/>
        </authorList>
    </citation>
    <scope>NUCLEOTIDE SEQUENCE [LARGE SCALE GENOMIC DNA]</scope>
    <source>
        <strain evidence="3 4">DSM 44551</strain>
    </source>
</reference>